<keyword evidence="2" id="KW-1185">Reference proteome</keyword>
<protein>
    <submittedName>
        <fullName evidence="1">Uncharacterized protein</fullName>
    </submittedName>
</protein>
<gene>
    <name evidence="1" type="ORF">Cgig2_005252</name>
</gene>
<name>A0A9Q1K3Y7_9CARY</name>
<organism evidence="1 2">
    <name type="scientific">Carnegiea gigantea</name>
    <dbReference type="NCBI Taxonomy" id="171969"/>
    <lineage>
        <taxon>Eukaryota</taxon>
        <taxon>Viridiplantae</taxon>
        <taxon>Streptophyta</taxon>
        <taxon>Embryophyta</taxon>
        <taxon>Tracheophyta</taxon>
        <taxon>Spermatophyta</taxon>
        <taxon>Magnoliopsida</taxon>
        <taxon>eudicotyledons</taxon>
        <taxon>Gunneridae</taxon>
        <taxon>Pentapetalae</taxon>
        <taxon>Caryophyllales</taxon>
        <taxon>Cactineae</taxon>
        <taxon>Cactaceae</taxon>
        <taxon>Cactoideae</taxon>
        <taxon>Echinocereeae</taxon>
        <taxon>Carnegiea</taxon>
    </lineage>
</organism>
<dbReference type="Proteomes" id="UP001153076">
    <property type="component" value="Unassembled WGS sequence"/>
</dbReference>
<dbReference type="EMBL" id="JAKOGI010000350">
    <property type="protein sequence ID" value="KAJ8436328.1"/>
    <property type="molecule type" value="Genomic_DNA"/>
</dbReference>
<evidence type="ECO:0000313" key="2">
    <source>
        <dbReference type="Proteomes" id="UP001153076"/>
    </source>
</evidence>
<dbReference type="AlphaFoldDB" id="A0A9Q1K3Y7"/>
<sequence length="201" mass="22377">MPAYAVEAFLIFEKEFIDEAAYNYKAVESSSCALSFEVWGIRVVRDSHGVDPYEFCHIVTYNRDEGVVECTYGQGKDSNSLPNVLNPPGSHHKGVRNKRFKSTVEKKCDQFKRRKSTKLLKTDVGSSLAPPHISLLTLNLSSSASHVQHHVGSFPSSYFHPSYYSHPSNIGTGFIPIAASAVLQQFHTDKFLADATPNDEH</sequence>
<evidence type="ECO:0000313" key="1">
    <source>
        <dbReference type="EMBL" id="KAJ8436328.1"/>
    </source>
</evidence>
<proteinExistence type="predicted"/>
<reference evidence="1" key="1">
    <citation type="submission" date="2022-04" db="EMBL/GenBank/DDBJ databases">
        <title>Carnegiea gigantea Genome sequencing and assembly v2.</title>
        <authorList>
            <person name="Copetti D."/>
            <person name="Sanderson M.J."/>
            <person name="Burquez A."/>
            <person name="Wojciechowski M.F."/>
        </authorList>
    </citation>
    <scope>NUCLEOTIDE SEQUENCE</scope>
    <source>
        <strain evidence="1">SGP5-SGP5p</strain>
        <tissue evidence="1">Aerial part</tissue>
    </source>
</reference>
<comment type="caution">
    <text evidence="1">The sequence shown here is derived from an EMBL/GenBank/DDBJ whole genome shotgun (WGS) entry which is preliminary data.</text>
</comment>
<dbReference type="OrthoDB" id="2402896at2759"/>
<accession>A0A9Q1K3Y7</accession>